<evidence type="ECO:0000313" key="11">
    <source>
        <dbReference type="EMBL" id="ECT0410628.1"/>
    </source>
</evidence>
<evidence type="ECO:0000313" key="6">
    <source>
        <dbReference type="EMBL" id="EBW6734029.1"/>
    </source>
</evidence>
<reference evidence="7" key="3">
    <citation type="submission" date="2018-06" db="EMBL/GenBank/DDBJ databases">
        <authorList>
            <person name="Ashton P.M."/>
            <person name="Dallman T."/>
            <person name="Nair S."/>
            <person name="De Pinna E."/>
            <person name="Peters T."/>
            <person name="Grant K."/>
        </authorList>
    </citation>
    <scope>NUCLEOTIDE SEQUENCE</scope>
    <source>
        <strain evidence="3">105336</strain>
        <strain evidence="7">205626</strain>
        <strain evidence="6">271067</strain>
        <strain evidence="5">300664</strain>
        <strain evidence="9">329132</strain>
        <strain evidence="8">394884</strain>
        <strain evidence="2">443566</strain>
        <strain evidence="10">555488</strain>
    </source>
</reference>
<accession>A0A6C8XKG5</accession>
<dbReference type="EMBL" id="AAHIXO010000016">
    <property type="protein sequence ID" value="EBW6734029.1"/>
    <property type="molecule type" value="Genomic_DNA"/>
</dbReference>
<dbReference type="EMBL" id="AAHKXZ010000014">
    <property type="protein sequence ID" value="EBX3356429.1"/>
    <property type="molecule type" value="Genomic_DNA"/>
</dbReference>
<reference evidence="13" key="1">
    <citation type="journal article" date="2018" name="Genome Biol.">
        <title>SKESA: strategic k-mer extension for scrupulous assemblies.</title>
        <authorList>
            <person name="Souvorov A."/>
            <person name="Agarwala R."/>
            <person name="Lipman D.J."/>
        </authorList>
    </citation>
    <scope>NUCLEOTIDE SEQUENCE</scope>
    <source>
        <strain evidence="13">14-0315</strain>
    </source>
</reference>
<dbReference type="Proteomes" id="UP000885308">
    <property type="component" value="Unassembled WGS sequence"/>
</dbReference>
<name>A0A3T3GBQ9_SALET</name>
<evidence type="ECO:0000313" key="14">
    <source>
        <dbReference type="EMBL" id="MID45400.1"/>
    </source>
</evidence>
<evidence type="ECO:0000313" key="12">
    <source>
        <dbReference type="EMBL" id="ECU3482932.1"/>
    </source>
</evidence>
<reference evidence="13" key="4">
    <citation type="submission" date="2018-07" db="EMBL/GenBank/DDBJ databases">
        <authorList>
            <consortium name="NCBI Pathogen Detection Project"/>
        </authorList>
    </citation>
    <scope>NUCLEOTIDE SEQUENCE</scope>
    <source>
        <strain evidence="13">14-0315</strain>
    </source>
</reference>
<dbReference type="RefSeq" id="WP_023237438.1">
    <property type="nucleotide sequence ID" value="NZ_CP022490.1"/>
</dbReference>
<organism evidence="7">
    <name type="scientific">Salmonella enterica subsp. enterica serovar Braenderup</name>
    <dbReference type="NCBI Taxonomy" id="149391"/>
    <lineage>
        <taxon>Bacteria</taxon>
        <taxon>Pseudomonadati</taxon>
        <taxon>Pseudomonadota</taxon>
        <taxon>Gammaproteobacteria</taxon>
        <taxon>Enterobacterales</taxon>
        <taxon>Enterobacteriaceae</taxon>
        <taxon>Salmonella</taxon>
    </lineage>
</organism>
<reference evidence="11" key="2">
    <citation type="submission" date="2018-06" db="EMBL/GenBank/DDBJ databases">
        <authorList>
            <consortium name="GenomeTrakr network: Whole genome sequencing for foodborne pathogen traceback"/>
        </authorList>
    </citation>
    <scope>NUCLEOTIDE SEQUENCE [LARGE SCALE GENOMIC DNA]</scope>
    <source>
        <strain evidence="14">FDA00007829</strain>
        <strain evidence="11">FSIS11810940</strain>
        <strain evidence="12">FSIS11812815</strain>
        <strain evidence="4">NY-N20005</strain>
    </source>
</reference>
<dbReference type="EMBL" id="AAHWIJ010000013">
    <property type="protein sequence ID" value="ECB0525039.1"/>
    <property type="molecule type" value="Genomic_DNA"/>
</dbReference>
<evidence type="ECO:0000313" key="5">
    <source>
        <dbReference type="EMBL" id="EBW4106024.1"/>
    </source>
</evidence>
<dbReference type="EMBL" id="RSGD01000006">
    <property type="protein sequence ID" value="MID45400.1"/>
    <property type="molecule type" value="Genomic_DNA"/>
</dbReference>
<dbReference type="AlphaFoldDB" id="A0A3T3GBQ9"/>
<evidence type="ECO:0000313" key="2">
    <source>
        <dbReference type="EMBL" id="EBU6916163.1"/>
    </source>
</evidence>
<evidence type="ECO:0000313" key="8">
    <source>
        <dbReference type="EMBL" id="EBY7386437.1"/>
    </source>
</evidence>
<proteinExistence type="predicted"/>
<evidence type="ECO:0000313" key="10">
    <source>
        <dbReference type="EMBL" id="ECB0525039.1"/>
    </source>
</evidence>
<dbReference type="EMBL" id="AAHGTQ010000052">
    <property type="protein sequence ID" value="EBV9203470.1"/>
    <property type="molecule type" value="Genomic_DNA"/>
</dbReference>
<evidence type="ECO:0008006" key="15">
    <source>
        <dbReference type="Google" id="ProtNLM"/>
    </source>
</evidence>
<feature type="chain" id="PRO_5036096359" description="SinI protein" evidence="1">
    <location>
        <begin position="30"/>
        <end position="331"/>
    </location>
</feature>
<sequence length="331" mass="34791">MQITVKRRLTKVALAVAVAGYCTIPSAIAANEGNLKNESIGGWQVSGSTGTIQGTVPRIKLPGTADSDVVGANVKVDIDRSGRKDGYTDTTDNGVNQLHIGDKLTVSWDINDTEGDYDTDNALTTKTVQWMCYTDQSKSGGKVLQGNGLTTNGDGSATYTIQASDADCYIGLKLTPMTKTGDPNIGALVDLADLSSGAGGGADDDAIPTGPVVDDSIEVAIYDSAAPTVNLLKDSSIKLQTGHTYVARLWKDADGNGKYDTGETEVTEQYDYKWVFTGLSQQLGTAGGDSNIQNSNLVIPVTNAEAKDLLFPSAGDDGVQGYGLSIKYKRK</sequence>
<evidence type="ECO:0000256" key="1">
    <source>
        <dbReference type="SAM" id="SignalP"/>
    </source>
</evidence>
<dbReference type="EMBL" id="DAAMJL010000012">
    <property type="protein sequence ID" value="HAC6917847.1"/>
    <property type="molecule type" value="Genomic_DNA"/>
</dbReference>
<protein>
    <recommendedName>
        <fullName evidence="15">SinI protein</fullName>
    </recommendedName>
</protein>
<keyword evidence="1" id="KW-0732">Signal</keyword>
<feature type="signal peptide" evidence="1">
    <location>
        <begin position="1"/>
        <end position="29"/>
    </location>
</feature>
<evidence type="ECO:0000313" key="4">
    <source>
        <dbReference type="EMBL" id="EBV9203470.1"/>
    </source>
</evidence>
<dbReference type="EMBL" id="AAKLND010000012">
    <property type="protein sequence ID" value="ECT0410628.1"/>
    <property type="molecule type" value="Genomic_DNA"/>
</dbReference>
<dbReference type="InterPro" id="IPR047745">
    <property type="entry name" value="SinI-like"/>
</dbReference>
<evidence type="ECO:0000313" key="9">
    <source>
        <dbReference type="EMBL" id="EBY7628532.1"/>
    </source>
</evidence>
<dbReference type="EMBL" id="AAHOXC010000016">
    <property type="protein sequence ID" value="EBY7386437.1"/>
    <property type="molecule type" value="Genomic_DNA"/>
</dbReference>
<evidence type="ECO:0000313" key="7">
    <source>
        <dbReference type="EMBL" id="EBX3356429.1"/>
    </source>
</evidence>
<gene>
    <name evidence="14" type="ORF">AIK92_10590</name>
    <name evidence="4" type="ORF">ASH82_23160</name>
    <name evidence="8" type="ORF">D6J51_18210</name>
    <name evidence="9" type="ORF">D6K67_19240</name>
    <name evidence="2" type="ORF">DKU10_15890</name>
    <name evidence="3" type="ORF">DOJ23_22535</name>
    <name evidence="6" type="ORF">DP829_19790</name>
    <name evidence="5" type="ORF">DPJ44_18205</name>
    <name evidence="7" type="ORF">DPS10_16475</name>
    <name evidence="11" type="ORF">DQQ63_11360</name>
    <name evidence="12" type="ORF">DY868_09515</name>
    <name evidence="10" type="ORF">EUX26_18025</name>
    <name evidence="13" type="ORF">G0D76_22210</name>
</gene>
<evidence type="ECO:0000313" key="3">
    <source>
        <dbReference type="EMBL" id="EBV3764281.1"/>
    </source>
</evidence>
<evidence type="ECO:0000313" key="13">
    <source>
        <dbReference type="EMBL" id="HAC6917847.1"/>
    </source>
</evidence>
<dbReference type="EMBL" id="AAKPQX010000003">
    <property type="protein sequence ID" value="ECU3482932.1"/>
    <property type="molecule type" value="Genomic_DNA"/>
</dbReference>
<dbReference type="EMBL" id="AAHFAS010000071">
    <property type="protein sequence ID" value="EBV3764281.1"/>
    <property type="molecule type" value="Genomic_DNA"/>
</dbReference>
<dbReference type="NCBIfam" id="NF040711">
    <property type="entry name" value="partner_SinI"/>
    <property type="match status" value="1"/>
</dbReference>
<dbReference type="EMBL" id="AAHPAD010000016">
    <property type="protein sequence ID" value="EBY7628532.1"/>
    <property type="molecule type" value="Genomic_DNA"/>
</dbReference>
<comment type="caution">
    <text evidence="7">The sequence shown here is derived from an EMBL/GenBank/DDBJ whole genome shotgun (WGS) entry which is preliminary data.</text>
</comment>
<dbReference type="EMBL" id="AAHIGD010000014">
    <property type="protein sequence ID" value="EBW4106024.1"/>
    <property type="molecule type" value="Genomic_DNA"/>
</dbReference>
<accession>A0A3T3GBQ9</accession>
<dbReference type="EMBL" id="AAHCWL010000015">
    <property type="protein sequence ID" value="EBU6916163.1"/>
    <property type="molecule type" value="Genomic_DNA"/>
</dbReference>